<dbReference type="Pfam" id="PF00565">
    <property type="entry name" value="SNase"/>
    <property type="match status" value="1"/>
</dbReference>
<sequence>MSDDRLASIPKRLLAIFCVATIALLTCGVATASTYSLSGKVVKVADGDTLTVLVNRQQHRIRLASIDAPETSHGSDKPGQPFGEAAGKYLSSLVAGKVLTLTCFEHDQYGREVCDVPVDATTANRMLVQSGYAWANQQAGGKYLRDKALPALQKQAQTDKKGLWTEPNAIPPWVWRYRCWKHQQC</sequence>
<dbReference type="PANTHER" id="PTHR12302:SF3">
    <property type="entry name" value="SERINE_THREONINE-PROTEIN KINASE 31"/>
    <property type="match status" value="1"/>
</dbReference>
<evidence type="ECO:0000313" key="6">
    <source>
        <dbReference type="Proteomes" id="UP000238308"/>
    </source>
</evidence>
<dbReference type="GO" id="GO:0016787">
    <property type="term" value="F:hydrolase activity"/>
    <property type="evidence" value="ECO:0007669"/>
    <property type="project" value="UniProtKB-KW"/>
</dbReference>
<dbReference type="RefSeq" id="WP_259673411.1">
    <property type="nucleotide sequence ID" value="NZ_PVTV01000011.1"/>
</dbReference>
<dbReference type="GO" id="GO:0004519">
    <property type="term" value="F:endonuclease activity"/>
    <property type="evidence" value="ECO:0007669"/>
    <property type="project" value="UniProtKB-KW"/>
</dbReference>
<keyword evidence="6" id="KW-1185">Reference proteome</keyword>
<reference evidence="5 6" key="1">
    <citation type="submission" date="2018-03" db="EMBL/GenBank/DDBJ databases">
        <title>Genomic Encyclopedia of Type Strains, Phase III (KMG-III): the genomes of soil and plant-associated and newly described type strains.</title>
        <authorList>
            <person name="Whitman W."/>
        </authorList>
    </citation>
    <scope>NUCLEOTIDE SEQUENCE [LARGE SCALE GENOMIC DNA]</scope>
    <source>
        <strain evidence="5 6">MWH-P2sevCIIIb</strain>
    </source>
</reference>
<evidence type="ECO:0000256" key="2">
    <source>
        <dbReference type="ARBA" id="ARBA00022759"/>
    </source>
</evidence>
<dbReference type="EMBL" id="PVTV01000011">
    <property type="protein sequence ID" value="PRY99422.1"/>
    <property type="molecule type" value="Genomic_DNA"/>
</dbReference>
<dbReference type="InterPro" id="IPR002071">
    <property type="entry name" value="Thermonucl_AS"/>
</dbReference>
<dbReference type="PANTHER" id="PTHR12302">
    <property type="entry name" value="EBNA2 BINDING PROTEIN P100"/>
    <property type="match status" value="1"/>
</dbReference>
<dbReference type="Proteomes" id="UP000238308">
    <property type="component" value="Unassembled WGS sequence"/>
</dbReference>
<evidence type="ECO:0000256" key="1">
    <source>
        <dbReference type="ARBA" id="ARBA00022722"/>
    </source>
</evidence>
<keyword evidence="3" id="KW-0378">Hydrolase</keyword>
<accession>A0A2T0XKI1</accession>
<dbReference type="PROSITE" id="PS50830">
    <property type="entry name" value="TNASE_3"/>
    <property type="match status" value="1"/>
</dbReference>
<comment type="caution">
    <text evidence="5">The sequence shown here is derived from an EMBL/GenBank/DDBJ whole genome shotgun (WGS) entry which is preliminary data.</text>
</comment>
<dbReference type="Gene3D" id="2.40.50.90">
    <property type="match status" value="1"/>
</dbReference>
<protein>
    <submittedName>
        <fullName evidence="5">Endonuclease YncB(Thermonuclease family)</fullName>
    </submittedName>
</protein>
<evidence type="ECO:0000256" key="3">
    <source>
        <dbReference type="ARBA" id="ARBA00022801"/>
    </source>
</evidence>
<proteinExistence type="predicted"/>
<feature type="domain" description="TNase-like" evidence="4">
    <location>
        <begin position="35"/>
        <end position="166"/>
    </location>
</feature>
<dbReference type="GO" id="GO:0003676">
    <property type="term" value="F:nucleic acid binding"/>
    <property type="evidence" value="ECO:0007669"/>
    <property type="project" value="InterPro"/>
</dbReference>
<dbReference type="InterPro" id="IPR035437">
    <property type="entry name" value="SNase_OB-fold_sf"/>
</dbReference>
<name>A0A2T0XKI1_9BURK</name>
<keyword evidence="1" id="KW-0540">Nuclease</keyword>
<dbReference type="SMART" id="SM00318">
    <property type="entry name" value="SNc"/>
    <property type="match status" value="1"/>
</dbReference>
<keyword evidence="2 5" id="KW-0255">Endonuclease</keyword>
<dbReference type="AlphaFoldDB" id="A0A2T0XKI1"/>
<dbReference type="SUPFAM" id="SSF50199">
    <property type="entry name" value="Staphylococcal nuclease"/>
    <property type="match status" value="1"/>
</dbReference>
<dbReference type="InterPro" id="IPR016071">
    <property type="entry name" value="Staphylococal_nuclease_OB-fold"/>
</dbReference>
<organism evidence="5 6">
    <name type="scientific">Jezberella montanilacus</name>
    <dbReference type="NCBI Taxonomy" id="323426"/>
    <lineage>
        <taxon>Bacteria</taxon>
        <taxon>Pseudomonadati</taxon>
        <taxon>Pseudomonadota</taxon>
        <taxon>Betaproteobacteria</taxon>
        <taxon>Burkholderiales</taxon>
        <taxon>Alcaligenaceae</taxon>
        <taxon>Jezberella</taxon>
    </lineage>
</organism>
<dbReference type="PROSITE" id="PS01123">
    <property type="entry name" value="TNASE_1"/>
    <property type="match status" value="1"/>
</dbReference>
<gene>
    <name evidence="5" type="ORF">BCM14_0867</name>
</gene>
<evidence type="ECO:0000313" key="5">
    <source>
        <dbReference type="EMBL" id="PRY99422.1"/>
    </source>
</evidence>
<evidence type="ECO:0000259" key="4">
    <source>
        <dbReference type="PROSITE" id="PS50830"/>
    </source>
</evidence>